<dbReference type="AlphaFoldDB" id="A0A381Q2B8"/>
<feature type="domain" description="Ribosome maturation factor RimP N-terminal" evidence="3">
    <location>
        <begin position="12"/>
        <end position="93"/>
    </location>
</feature>
<dbReference type="GO" id="GO:0000028">
    <property type="term" value="P:ribosomal small subunit assembly"/>
    <property type="evidence" value="ECO:0007669"/>
    <property type="project" value="TreeGrafter"/>
</dbReference>
<keyword evidence="1" id="KW-0963">Cytoplasm</keyword>
<dbReference type="EMBL" id="UINC01001181">
    <property type="protein sequence ID" value="SUZ73485.1"/>
    <property type="molecule type" value="Genomic_DNA"/>
</dbReference>
<evidence type="ECO:0000256" key="1">
    <source>
        <dbReference type="ARBA" id="ARBA00022490"/>
    </source>
</evidence>
<evidence type="ECO:0000256" key="2">
    <source>
        <dbReference type="ARBA" id="ARBA00022517"/>
    </source>
</evidence>
<dbReference type="InterPro" id="IPR036847">
    <property type="entry name" value="RimP_C_sf"/>
</dbReference>
<dbReference type="Gene3D" id="2.30.30.180">
    <property type="entry name" value="Ribosome maturation factor RimP, C-terminal domain"/>
    <property type="match status" value="1"/>
</dbReference>
<dbReference type="SUPFAM" id="SSF74942">
    <property type="entry name" value="YhbC-like, C-terminal domain"/>
    <property type="match status" value="1"/>
</dbReference>
<keyword evidence="2" id="KW-0690">Ribosome biogenesis</keyword>
<dbReference type="PANTHER" id="PTHR33867">
    <property type="entry name" value="RIBOSOME MATURATION FACTOR RIMP"/>
    <property type="match status" value="1"/>
</dbReference>
<dbReference type="Pfam" id="PF02576">
    <property type="entry name" value="RimP_N"/>
    <property type="match status" value="1"/>
</dbReference>
<evidence type="ECO:0000259" key="3">
    <source>
        <dbReference type="Pfam" id="PF02576"/>
    </source>
</evidence>
<dbReference type="CDD" id="cd01734">
    <property type="entry name" value="YlxS_C"/>
    <property type="match status" value="1"/>
</dbReference>
<dbReference type="Pfam" id="PF17384">
    <property type="entry name" value="DUF150_C"/>
    <property type="match status" value="1"/>
</dbReference>
<dbReference type="GO" id="GO:0005829">
    <property type="term" value="C:cytosol"/>
    <property type="evidence" value="ECO:0007669"/>
    <property type="project" value="TreeGrafter"/>
</dbReference>
<sequence length="161" mass="17976">MNHLDEARSVASRVAQSYGLELFDLQFKRGSSGWVLRIVIDRANPTHTDASGRGESVNLTDCELVSREVSAVLDAEDIFEHAYTLEVSSPGLDRPLRHLEDFVRFVGRRVKIVTSEPLDGQRFVTGRIAEVNGQTIVLEDGKKTRLVPKTAVARARLEVEF</sequence>
<evidence type="ECO:0000313" key="5">
    <source>
        <dbReference type="EMBL" id="SUZ73485.1"/>
    </source>
</evidence>
<dbReference type="SUPFAM" id="SSF75420">
    <property type="entry name" value="YhbC-like, N-terminal domain"/>
    <property type="match status" value="1"/>
</dbReference>
<gene>
    <name evidence="5" type="ORF">METZ01_LOCUS26339</name>
</gene>
<name>A0A381Q2B8_9ZZZZ</name>
<dbReference type="InterPro" id="IPR028998">
    <property type="entry name" value="RimP_C"/>
</dbReference>
<dbReference type="GO" id="GO:0006412">
    <property type="term" value="P:translation"/>
    <property type="evidence" value="ECO:0007669"/>
    <property type="project" value="TreeGrafter"/>
</dbReference>
<reference evidence="5" key="1">
    <citation type="submission" date="2018-05" db="EMBL/GenBank/DDBJ databases">
        <authorList>
            <person name="Lanie J.A."/>
            <person name="Ng W.-L."/>
            <person name="Kazmierczak K.M."/>
            <person name="Andrzejewski T.M."/>
            <person name="Davidsen T.M."/>
            <person name="Wayne K.J."/>
            <person name="Tettelin H."/>
            <person name="Glass J.I."/>
            <person name="Rusch D."/>
            <person name="Podicherti R."/>
            <person name="Tsui H.-C.T."/>
            <person name="Winkler M.E."/>
        </authorList>
    </citation>
    <scope>NUCLEOTIDE SEQUENCE</scope>
</reference>
<accession>A0A381Q2B8</accession>
<dbReference type="Gene3D" id="3.30.300.70">
    <property type="entry name" value="RimP-like superfamily, N-terminal"/>
    <property type="match status" value="1"/>
</dbReference>
<protein>
    <recommendedName>
        <fullName evidence="6">Ribosome maturation factor RimP N-terminal domain-containing protein</fullName>
    </recommendedName>
</protein>
<proteinExistence type="inferred from homology"/>
<dbReference type="InterPro" id="IPR003728">
    <property type="entry name" value="Ribosome_maturation_RimP"/>
</dbReference>
<organism evidence="5">
    <name type="scientific">marine metagenome</name>
    <dbReference type="NCBI Taxonomy" id="408172"/>
    <lineage>
        <taxon>unclassified sequences</taxon>
        <taxon>metagenomes</taxon>
        <taxon>ecological metagenomes</taxon>
    </lineage>
</organism>
<dbReference type="PANTHER" id="PTHR33867:SF1">
    <property type="entry name" value="RIBOSOME MATURATION FACTOR RIMP"/>
    <property type="match status" value="1"/>
</dbReference>
<evidence type="ECO:0008006" key="6">
    <source>
        <dbReference type="Google" id="ProtNLM"/>
    </source>
</evidence>
<dbReference type="InterPro" id="IPR028989">
    <property type="entry name" value="RimP_N"/>
</dbReference>
<dbReference type="HAMAP" id="MF_01077">
    <property type="entry name" value="RimP"/>
    <property type="match status" value="1"/>
</dbReference>
<feature type="domain" description="Ribosome maturation factor RimP C-terminal" evidence="4">
    <location>
        <begin position="96"/>
        <end position="161"/>
    </location>
</feature>
<dbReference type="InterPro" id="IPR035956">
    <property type="entry name" value="RimP_N_sf"/>
</dbReference>
<dbReference type="FunFam" id="3.30.300.70:FF:000001">
    <property type="entry name" value="Ribosome maturation factor RimP"/>
    <property type="match status" value="1"/>
</dbReference>
<evidence type="ECO:0000259" key="4">
    <source>
        <dbReference type="Pfam" id="PF17384"/>
    </source>
</evidence>